<proteinExistence type="predicted"/>
<dbReference type="AlphaFoldDB" id="A0A378UIC6"/>
<keyword evidence="1" id="KW-0175">Coiled coil</keyword>
<feature type="chain" id="PRO_5016581884" description="Periplasmic protein" evidence="2">
    <location>
        <begin position="23"/>
        <end position="209"/>
    </location>
</feature>
<reference evidence="3 4" key="1">
    <citation type="submission" date="2018-06" db="EMBL/GenBank/DDBJ databases">
        <authorList>
            <consortium name="Pathogen Informatics"/>
            <person name="Doyle S."/>
        </authorList>
    </citation>
    <scope>NUCLEOTIDE SEQUENCE [LARGE SCALE GENOMIC DNA]</scope>
    <source>
        <strain evidence="3 4">NCTC10295</strain>
    </source>
</reference>
<sequence length="209" mass="22463">MKSIIYTLIACLAAGAAFSAHADKICPEGAGGRCVTESMDGTAEFTPEQIEKKLQETEQIKAETKRNIAYKIDDDVIMKPLTEADVAGSVTNSAPAAQPRIDVKLRNGKSSTSAAGLKSAKERAAALNKKSKITPAPIIAAPAPKPKPQLTRKQILQNEIRNEQAALARAKAQLNVAKKKGDQAKISRLNQAVRDREANIRAIQGEIKR</sequence>
<gene>
    <name evidence="3" type="ORF">NCTC10295_01925</name>
</gene>
<dbReference type="EMBL" id="UGQS01000002">
    <property type="protein sequence ID" value="STZ77118.1"/>
    <property type="molecule type" value="Genomic_DNA"/>
</dbReference>
<evidence type="ECO:0000256" key="1">
    <source>
        <dbReference type="SAM" id="Coils"/>
    </source>
</evidence>
<evidence type="ECO:0000256" key="2">
    <source>
        <dbReference type="SAM" id="SignalP"/>
    </source>
</evidence>
<organism evidence="3 4">
    <name type="scientific">Bergeriella denitrificans</name>
    <name type="common">Neisseria denitrificans</name>
    <dbReference type="NCBI Taxonomy" id="494"/>
    <lineage>
        <taxon>Bacteria</taxon>
        <taxon>Pseudomonadati</taxon>
        <taxon>Pseudomonadota</taxon>
        <taxon>Betaproteobacteria</taxon>
        <taxon>Neisseriales</taxon>
        <taxon>Neisseriaceae</taxon>
        <taxon>Bergeriella</taxon>
    </lineage>
</organism>
<dbReference type="RefSeq" id="WP_066080754.1">
    <property type="nucleotide sequence ID" value="NZ_CP181246.1"/>
</dbReference>
<evidence type="ECO:0000313" key="3">
    <source>
        <dbReference type="EMBL" id="STZ77118.1"/>
    </source>
</evidence>
<evidence type="ECO:0000313" key="4">
    <source>
        <dbReference type="Proteomes" id="UP000254651"/>
    </source>
</evidence>
<keyword evidence="2" id="KW-0732">Signal</keyword>
<keyword evidence="4" id="KW-1185">Reference proteome</keyword>
<evidence type="ECO:0008006" key="5">
    <source>
        <dbReference type="Google" id="ProtNLM"/>
    </source>
</evidence>
<feature type="coiled-coil region" evidence="1">
    <location>
        <begin position="153"/>
        <end position="206"/>
    </location>
</feature>
<protein>
    <recommendedName>
        <fullName evidence="5">Periplasmic protein</fullName>
    </recommendedName>
</protein>
<name>A0A378UIC6_BERDE</name>
<feature type="signal peptide" evidence="2">
    <location>
        <begin position="1"/>
        <end position="22"/>
    </location>
</feature>
<accession>A0A378UIC6</accession>
<dbReference type="Proteomes" id="UP000254651">
    <property type="component" value="Unassembled WGS sequence"/>
</dbReference>